<evidence type="ECO:0000313" key="1">
    <source>
        <dbReference type="EMBL" id="PPR03135.1"/>
    </source>
</evidence>
<evidence type="ECO:0000313" key="2">
    <source>
        <dbReference type="Proteomes" id="UP000284842"/>
    </source>
</evidence>
<gene>
    <name evidence="1" type="ORF">CVT24_008488</name>
</gene>
<keyword evidence="2" id="KW-1185">Reference proteome</keyword>
<dbReference type="InterPro" id="IPR027417">
    <property type="entry name" value="P-loop_NTPase"/>
</dbReference>
<name>A0A409YJH2_9AGAR</name>
<dbReference type="InParanoid" id="A0A409YJH2"/>
<dbReference type="EMBL" id="NHTK01001098">
    <property type="protein sequence ID" value="PPR03135.1"/>
    <property type="molecule type" value="Genomic_DNA"/>
</dbReference>
<dbReference type="OrthoDB" id="8954335at2759"/>
<accession>A0A409YJH2</accession>
<organism evidence="1 2">
    <name type="scientific">Panaeolus cyanescens</name>
    <dbReference type="NCBI Taxonomy" id="181874"/>
    <lineage>
        <taxon>Eukaryota</taxon>
        <taxon>Fungi</taxon>
        <taxon>Dikarya</taxon>
        <taxon>Basidiomycota</taxon>
        <taxon>Agaricomycotina</taxon>
        <taxon>Agaricomycetes</taxon>
        <taxon>Agaricomycetidae</taxon>
        <taxon>Agaricales</taxon>
        <taxon>Agaricineae</taxon>
        <taxon>Galeropsidaceae</taxon>
        <taxon>Panaeolus</taxon>
    </lineage>
</organism>
<dbReference type="CDD" id="cd00882">
    <property type="entry name" value="Ras_like_GTPase"/>
    <property type="match status" value="1"/>
</dbReference>
<protein>
    <submittedName>
        <fullName evidence="1">Uncharacterized protein</fullName>
    </submittedName>
</protein>
<sequence length="405" mass="45793">MSEERDVLFIGTGAPVRVKPRNDWSTMSEVYIMLLAGPTGAGKSSFIEAMGNDKYLGISKDQLQGFTQTVTAYEVENVLARFGTNMRPVCLLDSPGFSDANISELEIIEQVKKWLHDQRFDIVDTIAYFYPITVNRLPGSRRKTIEMMKALITREKYNEGTLTIVTTMWDQVCNGRLRQRADDNFAYLSENVFKDMIAKGTCLTKFANTQKSALDILTSSLEHYHKAFWCALLDDDMDHDDLRQEAHGRHLYADLISRIETTWIKRNSVELDLAQTSATQDPELKFILADQLQETTRILHKFARQLYDIGPTPDGIPGLRDDVASYVKGKPWINEPPLEANVGRQLISGNDSEPVSKGRNGSQHLVMTQMDERHLAEEHTVSSATSSSSYQFAVGQFFTNLFSLK</sequence>
<proteinExistence type="predicted"/>
<dbReference type="AlphaFoldDB" id="A0A409YJH2"/>
<dbReference type="Gene3D" id="3.40.50.300">
    <property type="entry name" value="P-loop containing nucleotide triphosphate hydrolases"/>
    <property type="match status" value="1"/>
</dbReference>
<comment type="caution">
    <text evidence="1">The sequence shown here is derived from an EMBL/GenBank/DDBJ whole genome shotgun (WGS) entry which is preliminary data.</text>
</comment>
<dbReference type="Proteomes" id="UP000284842">
    <property type="component" value="Unassembled WGS sequence"/>
</dbReference>
<reference evidence="1 2" key="1">
    <citation type="journal article" date="2018" name="Evol. Lett.">
        <title>Horizontal gene cluster transfer increased hallucinogenic mushroom diversity.</title>
        <authorList>
            <person name="Reynolds H.T."/>
            <person name="Vijayakumar V."/>
            <person name="Gluck-Thaler E."/>
            <person name="Korotkin H.B."/>
            <person name="Matheny P.B."/>
            <person name="Slot J.C."/>
        </authorList>
    </citation>
    <scope>NUCLEOTIDE SEQUENCE [LARGE SCALE GENOMIC DNA]</scope>
    <source>
        <strain evidence="1 2">2629</strain>
    </source>
</reference>
<dbReference type="SUPFAM" id="SSF52540">
    <property type="entry name" value="P-loop containing nucleoside triphosphate hydrolases"/>
    <property type="match status" value="1"/>
</dbReference>